<proteinExistence type="predicted"/>
<sequence>MYENKEISDTEFKELVDDLRLSEHIADAADDMAIKSASVKVLDILSKMASAI</sequence>
<organism evidence="1">
    <name type="scientific">marine metagenome</name>
    <dbReference type="NCBI Taxonomy" id="408172"/>
    <lineage>
        <taxon>unclassified sequences</taxon>
        <taxon>metagenomes</taxon>
        <taxon>ecological metagenomes</taxon>
    </lineage>
</organism>
<dbReference type="EMBL" id="UINC01207036">
    <property type="protein sequence ID" value="SVE28953.1"/>
    <property type="molecule type" value="Genomic_DNA"/>
</dbReference>
<evidence type="ECO:0000313" key="1">
    <source>
        <dbReference type="EMBL" id="SVE28953.1"/>
    </source>
</evidence>
<dbReference type="AlphaFoldDB" id="A0A383CA63"/>
<gene>
    <name evidence="1" type="ORF">METZ01_LOCUS481807</name>
</gene>
<name>A0A383CA63_9ZZZZ</name>
<protein>
    <submittedName>
        <fullName evidence="1">Uncharacterized protein</fullName>
    </submittedName>
</protein>
<reference evidence="1" key="1">
    <citation type="submission" date="2018-05" db="EMBL/GenBank/DDBJ databases">
        <authorList>
            <person name="Lanie J.A."/>
            <person name="Ng W.-L."/>
            <person name="Kazmierczak K.M."/>
            <person name="Andrzejewski T.M."/>
            <person name="Davidsen T.M."/>
            <person name="Wayne K.J."/>
            <person name="Tettelin H."/>
            <person name="Glass J.I."/>
            <person name="Rusch D."/>
            <person name="Podicherti R."/>
            <person name="Tsui H.-C.T."/>
            <person name="Winkler M.E."/>
        </authorList>
    </citation>
    <scope>NUCLEOTIDE SEQUENCE</scope>
</reference>
<accession>A0A383CA63</accession>